<evidence type="ECO:0000313" key="4">
    <source>
        <dbReference type="EMBL" id="PWB86989.1"/>
    </source>
</evidence>
<evidence type="ECO:0000256" key="1">
    <source>
        <dbReference type="ARBA" id="ARBA00022670"/>
    </source>
</evidence>
<evidence type="ECO:0000313" key="5">
    <source>
        <dbReference type="Proteomes" id="UP000245577"/>
    </source>
</evidence>
<sequence length="413" mass="46382">MVELLAPAGNFISLRAVLENGADAVYIGLDGYNMRANANNFTFNDLDKVAKTAAEYGAKTYLCTNTILREDTAAKLKSQLPEIAAAEIDGLILSDIGLIEDTAGHGLEPHISVQENITNSFTLKTLKKLGAKRAILSRELSIDEIKRITEKSPIETEVFIHGAMCMAISGRCFLSYGLYGRSANCGDCLQPCRKNWTLTYEESDDDNVVNFSDISDESFVISKSYDDSYRTNFFSPKDMMMIEHIPELVDTGVASFKIEGRARSPDYGAMVTGVYRQAIDRYFENPDDYKVDPSWIERLSEVFNRGFDTGFYFNQPYEISEDNQSKYIKKDIGKVVNYYSKVKVAELKIWDDLALGDKILIQGQTTGSIEHVIESMEIDRKPIEKAPKGCNVAVACETKVRENDFVYKLTERD</sequence>
<dbReference type="AlphaFoldDB" id="A0A2U1S954"/>
<comment type="caution">
    <text evidence="4">The sequence shown here is derived from an EMBL/GenBank/DDBJ whole genome shotgun (WGS) entry which is preliminary data.</text>
</comment>
<evidence type="ECO:0000256" key="2">
    <source>
        <dbReference type="ARBA" id="ARBA00022801"/>
    </source>
</evidence>
<accession>A0A2U1S954</accession>
<dbReference type="InterPro" id="IPR001539">
    <property type="entry name" value="Peptidase_U32"/>
</dbReference>
<dbReference type="Proteomes" id="UP000245577">
    <property type="component" value="Unassembled WGS sequence"/>
</dbReference>
<comment type="similarity">
    <text evidence="3">Belongs to the peptidase U32 family.</text>
</comment>
<dbReference type="EC" id="3.4.-.-" evidence="4"/>
<organism evidence="4 5">
    <name type="scientific">Methanobrevibacter woesei</name>
    <dbReference type="NCBI Taxonomy" id="190976"/>
    <lineage>
        <taxon>Archaea</taxon>
        <taxon>Methanobacteriati</taxon>
        <taxon>Methanobacteriota</taxon>
        <taxon>Methanomada group</taxon>
        <taxon>Methanobacteria</taxon>
        <taxon>Methanobacteriales</taxon>
        <taxon>Methanobacteriaceae</taxon>
        <taxon>Methanobrevibacter</taxon>
    </lineage>
</organism>
<dbReference type="InterPro" id="IPR051454">
    <property type="entry name" value="RNA/ubiquinone_mod_enzymes"/>
</dbReference>
<keyword evidence="2 4" id="KW-0378">Hydrolase</keyword>
<name>A0A2U1S954_9EURY</name>
<dbReference type="GO" id="GO:0008233">
    <property type="term" value="F:peptidase activity"/>
    <property type="evidence" value="ECO:0007669"/>
    <property type="project" value="UniProtKB-KW"/>
</dbReference>
<dbReference type="PROSITE" id="PS01276">
    <property type="entry name" value="PEPTIDASE_U32"/>
    <property type="match status" value="1"/>
</dbReference>
<evidence type="ECO:0000256" key="3">
    <source>
        <dbReference type="ARBA" id="ARBA00038374"/>
    </source>
</evidence>
<dbReference type="PANTHER" id="PTHR30217">
    <property type="entry name" value="PEPTIDASE U32 FAMILY"/>
    <property type="match status" value="1"/>
</dbReference>
<keyword evidence="1 4" id="KW-0645">Protease</keyword>
<dbReference type="RefSeq" id="WP_116668938.1">
    <property type="nucleotide sequence ID" value="NZ_MZGU01000002.1"/>
</dbReference>
<keyword evidence="5" id="KW-1185">Reference proteome</keyword>
<dbReference type="Pfam" id="PF01136">
    <property type="entry name" value="Peptidase_U32"/>
    <property type="match status" value="1"/>
</dbReference>
<reference evidence="4 5" key="1">
    <citation type="submission" date="2017-03" db="EMBL/GenBank/DDBJ databases">
        <title>Genome sequence of Methanobrevibacter wosei.</title>
        <authorList>
            <person name="Poehlein A."/>
            <person name="Seedorf H."/>
            <person name="Daniel R."/>
        </authorList>
    </citation>
    <scope>NUCLEOTIDE SEQUENCE [LARGE SCALE GENOMIC DNA]</scope>
    <source>
        <strain evidence="4 5">DSM 11979</strain>
    </source>
</reference>
<dbReference type="PANTHER" id="PTHR30217:SF6">
    <property type="entry name" value="TRNA HYDROXYLATION PROTEIN P"/>
    <property type="match status" value="1"/>
</dbReference>
<dbReference type="GO" id="GO:0006508">
    <property type="term" value="P:proteolysis"/>
    <property type="evidence" value="ECO:0007669"/>
    <property type="project" value="UniProtKB-KW"/>
</dbReference>
<gene>
    <name evidence="4" type="primary">ydcP_1</name>
    <name evidence="4" type="ORF">MBBWO_01030</name>
</gene>
<protein>
    <submittedName>
        <fullName evidence="4">Putative protease YdcP</fullName>
        <ecNumber evidence="4">3.4.-.-</ecNumber>
    </submittedName>
</protein>
<proteinExistence type="inferred from homology"/>
<dbReference type="EMBL" id="MZGU01000002">
    <property type="protein sequence ID" value="PWB86989.1"/>
    <property type="molecule type" value="Genomic_DNA"/>
</dbReference>
<dbReference type="OrthoDB" id="51464at2157"/>